<dbReference type="EMBL" id="MKEK01000001">
    <property type="protein sequence ID" value="OEY69515.1"/>
    <property type="molecule type" value="Genomic_DNA"/>
</dbReference>
<feature type="transmembrane region" description="Helical" evidence="1">
    <location>
        <begin position="390"/>
        <end position="413"/>
    </location>
</feature>
<reference evidence="3" key="1">
    <citation type="submission" date="2016-09" db="EMBL/GenBank/DDBJ databases">
        <authorList>
            <person name="Wan X."/>
            <person name="Hou S."/>
        </authorList>
    </citation>
    <scope>NUCLEOTIDE SEQUENCE [LARGE SCALE GENOMIC DNA]</scope>
    <source>
        <strain evidence="3">KH87</strain>
    </source>
</reference>
<evidence type="ECO:0000313" key="3">
    <source>
        <dbReference type="Proteomes" id="UP000242258"/>
    </source>
</evidence>
<feature type="transmembrane region" description="Helical" evidence="1">
    <location>
        <begin position="889"/>
        <end position="909"/>
    </location>
</feature>
<keyword evidence="3" id="KW-1185">Reference proteome</keyword>
<dbReference type="Proteomes" id="UP000242258">
    <property type="component" value="Unassembled WGS sequence"/>
</dbReference>
<dbReference type="PANTHER" id="PTHR32063">
    <property type="match status" value="1"/>
</dbReference>
<dbReference type="Gene3D" id="3.30.70.1440">
    <property type="entry name" value="Multidrug efflux transporter AcrB pore domain"/>
    <property type="match status" value="1"/>
</dbReference>
<evidence type="ECO:0000256" key="1">
    <source>
        <dbReference type="SAM" id="Phobius"/>
    </source>
</evidence>
<dbReference type="Gene3D" id="3.30.2090.10">
    <property type="entry name" value="Multidrug efflux transporter AcrB TolC docking domain, DN and DC subdomains"/>
    <property type="match status" value="2"/>
</dbReference>
<keyword evidence="1" id="KW-0472">Membrane</keyword>
<feature type="transmembrane region" description="Helical" evidence="1">
    <location>
        <begin position="333"/>
        <end position="354"/>
    </location>
</feature>
<protein>
    <submittedName>
        <fullName evidence="2">Multidrug transporter AcrB</fullName>
    </submittedName>
</protein>
<dbReference type="InterPro" id="IPR027463">
    <property type="entry name" value="AcrB_DN_DC_subdom"/>
</dbReference>
<feature type="transmembrane region" description="Helical" evidence="1">
    <location>
        <begin position="464"/>
        <end position="491"/>
    </location>
</feature>
<sequence length="1026" mass="112986">MDIARYFIKYRTASWLFATILLLGGIVAYMGLGRLEDPQFTLKQAMIITAYPGASPTQVEEEVSYPLENAIQQLPYVSHVTSVSSAGISQIMVEMKDQYRAKALKQIWDELRHKVSDLQPSLSPGVHAPQIKDDFGDVFGILYAFTGDGYAYDELRDYVDFLRRELVLVPGVAKVSVGGVQQEQVIVEISRPRLTALGIAPQQLAGLLQSQNMVANAGSIRVDTERLRIYPTGEFQSVQELETLIISSPDAKELIYLGDVARVYREHTEIPNHIVRFGGKTALSLGVAFTGGVNVVDAGAAVKQRLAELEYNKPVGINIDTIYNQPNEVENSVSGFIVNLAQAVAIVIIVLLVFMGLRSGILIGVILLLTVLGTFIFMKQMDIELQRVSLGALIIALGMLVDNAIVITEGILIGMQRRLKLADAASLIVKQTKWPLLAATVIAITAFAPIGLSSDASGEFAGSLFWVLLVSLLISWVTAITLTPFFASILFKQTTQDKENSAEPTALYQGAIFNVYRTALTAALRHRFLTYLLTLILLVAAIVGFAKVKQVFFPPSNTPIYLVDLWQPQGTDIMFAAEQTDAIMRHLLTIEGIESVTSTTGRGAERFMLTYQPEKIFPSYSQLIIRAKDHDLVPSLMRQTRDFINLYYPQIEQKLLRLEVGPSTPAKIEARFSGADPDKLRQLASAAKAILQADGQAVNIHDNWRARSKVIRPKFNEAMARRVGVSKQDVDDVLLSSMIGRTVGVYRDGTHLLPIITRSPLAERDNLDALYDLQVYSNKLRRYVPITQVVTGFDLVWEDAQIQRRDRKRTITVMADHDNLTDDTASALLARIKTDIEAIPLPTGYFLTWGGEYEAQQKAQTALFSSLPFGYLVMFIITVLLFNSMRSAFVIWACVPLAIIGVSFGLLIIGVPFGFMALLGFLSLSGMLVKNCIVLVEQINLELAEGKAAFNAVFDSAVSRVRPVSMAAITTILGMIPLLSDDFFASLAVVIMFGLGFATVLTLLFLPVLYCSVFKIATPTKTASQA</sequence>
<feature type="transmembrane region" description="Helical" evidence="1">
    <location>
        <begin position="862"/>
        <end position="882"/>
    </location>
</feature>
<feature type="transmembrane region" description="Helical" evidence="1">
    <location>
        <begin position="983"/>
        <end position="1006"/>
    </location>
</feature>
<organism evidence="2 3">
    <name type="scientific">Rheinheimera salexigens</name>
    <dbReference type="NCBI Taxonomy" id="1628148"/>
    <lineage>
        <taxon>Bacteria</taxon>
        <taxon>Pseudomonadati</taxon>
        <taxon>Pseudomonadota</taxon>
        <taxon>Gammaproteobacteria</taxon>
        <taxon>Chromatiales</taxon>
        <taxon>Chromatiaceae</taxon>
        <taxon>Rheinheimera</taxon>
    </lineage>
</organism>
<name>A0A1E7Q5R6_9GAMM</name>
<dbReference type="SUPFAM" id="SSF82866">
    <property type="entry name" value="Multidrug efflux transporter AcrB transmembrane domain"/>
    <property type="match status" value="2"/>
</dbReference>
<comment type="caution">
    <text evidence="2">The sequence shown here is derived from an EMBL/GenBank/DDBJ whole genome shotgun (WGS) entry which is preliminary data.</text>
</comment>
<dbReference type="Pfam" id="PF00873">
    <property type="entry name" value="ACR_tran"/>
    <property type="match status" value="1"/>
</dbReference>
<dbReference type="OrthoDB" id="9757940at2"/>
<dbReference type="InterPro" id="IPR001036">
    <property type="entry name" value="Acrflvin-R"/>
</dbReference>
<feature type="transmembrane region" description="Helical" evidence="1">
    <location>
        <begin position="528"/>
        <end position="546"/>
    </location>
</feature>
<keyword evidence="1" id="KW-0812">Transmembrane</keyword>
<dbReference type="AlphaFoldDB" id="A0A1E7Q5R6"/>
<dbReference type="GO" id="GO:0005886">
    <property type="term" value="C:plasma membrane"/>
    <property type="evidence" value="ECO:0007669"/>
    <property type="project" value="TreeGrafter"/>
</dbReference>
<feature type="transmembrane region" description="Helical" evidence="1">
    <location>
        <begin position="361"/>
        <end position="378"/>
    </location>
</feature>
<dbReference type="Gene3D" id="3.30.70.1430">
    <property type="entry name" value="Multidrug efflux transporter AcrB pore domain"/>
    <property type="match status" value="2"/>
</dbReference>
<dbReference type="PANTHER" id="PTHR32063:SF18">
    <property type="entry name" value="CATION EFFLUX SYSTEM PROTEIN"/>
    <property type="match status" value="1"/>
</dbReference>
<accession>A0A1E7Q5R6</accession>
<dbReference type="SUPFAM" id="SSF82693">
    <property type="entry name" value="Multidrug efflux transporter AcrB pore domain, PN1, PN2, PC1 and PC2 subdomains"/>
    <property type="match status" value="2"/>
</dbReference>
<dbReference type="GO" id="GO:0042910">
    <property type="term" value="F:xenobiotic transmembrane transporter activity"/>
    <property type="evidence" value="ECO:0007669"/>
    <property type="project" value="TreeGrafter"/>
</dbReference>
<feature type="transmembrane region" description="Helical" evidence="1">
    <location>
        <begin position="12"/>
        <end position="32"/>
    </location>
</feature>
<gene>
    <name evidence="2" type="ORF">BI198_08045</name>
</gene>
<dbReference type="SUPFAM" id="SSF82714">
    <property type="entry name" value="Multidrug efflux transporter AcrB TolC docking domain, DN and DC subdomains"/>
    <property type="match status" value="2"/>
</dbReference>
<dbReference type="RefSeq" id="WP_070049085.1">
    <property type="nucleotide sequence ID" value="NZ_CBCSDO010000005.1"/>
</dbReference>
<keyword evidence="1" id="KW-1133">Transmembrane helix</keyword>
<proteinExistence type="predicted"/>
<dbReference type="Gene3D" id="1.20.1640.10">
    <property type="entry name" value="Multidrug efflux transporter AcrB transmembrane domain"/>
    <property type="match status" value="2"/>
</dbReference>
<dbReference type="PRINTS" id="PR00702">
    <property type="entry name" value="ACRIFLAVINRP"/>
</dbReference>
<feature type="transmembrane region" description="Helical" evidence="1">
    <location>
        <begin position="957"/>
        <end position="977"/>
    </location>
</feature>
<evidence type="ECO:0000313" key="2">
    <source>
        <dbReference type="EMBL" id="OEY69515.1"/>
    </source>
</evidence>
<feature type="transmembrane region" description="Helical" evidence="1">
    <location>
        <begin position="915"/>
        <end position="936"/>
    </location>
</feature>
<dbReference type="Gene3D" id="3.30.70.1320">
    <property type="entry name" value="Multidrug efflux transporter AcrB pore domain like"/>
    <property type="match status" value="1"/>
</dbReference>
<feature type="transmembrane region" description="Helical" evidence="1">
    <location>
        <begin position="434"/>
        <end position="452"/>
    </location>
</feature>
<dbReference type="STRING" id="1628148.BI198_08045"/>